<dbReference type="STRING" id="60547.GCA_000751215_01894"/>
<comment type="caution">
    <text evidence="1">The sequence shown here is derived from an EMBL/GenBank/DDBJ whole genome shotgun (WGS) entry which is preliminary data.</text>
</comment>
<keyword evidence="2" id="KW-1185">Reference proteome</keyword>
<name>A0A069PU61_9BURK</name>
<reference evidence="1 2" key="1">
    <citation type="submission" date="2014-03" db="EMBL/GenBank/DDBJ databases">
        <title>Draft Genome Sequences of Four Burkholderia Strains.</title>
        <authorList>
            <person name="Liu X.Y."/>
            <person name="Li C.X."/>
            <person name="Xu J.H."/>
        </authorList>
    </citation>
    <scope>NUCLEOTIDE SEQUENCE [LARGE SCALE GENOMIC DNA]</scope>
    <source>
        <strain evidence="1 2">DSM 50014</strain>
    </source>
</reference>
<organism evidence="1 2">
    <name type="scientific">Caballeronia glathei</name>
    <dbReference type="NCBI Taxonomy" id="60547"/>
    <lineage>
        <taxon>Bacteria</taxon>
        <taxon>Pseudomonadati</taxon>
        <taxon>Pseudomonadota</taxon>
        <taxon>Betaproteobacteria</taxon>
        <taxon>Burkholderiales</taxon>
        <taxon>Burkholderiaceae</taxon>
        <taxon>Caballeronia</taxon>
    </lineage>
</organism>
<gene>
    <name evidence="1" type="ORF">BG61_25255</name>
</gene>
<dbReference type="Proteomes" id="UP000027466">
    <property type="component" value="Unassembled WGS sequence"/>
</dbReference>
<dbReference type="RefSeq" id="WP_035929135.1">
    <property type="nucleotide sequence ID" value="NZ_CADFFX010000006.1"/>
</dbReference>
<evidence type="ECO:0000313" key="1">
    <source>
        <dbReference type="EMBL" id="KDR44090.1"/>
    </source>
</evidence>
<proteinExistence type="predicted"/>
<dbReference type="EMBL" id="JFHC01000004">
    <property type="protein sequence ID" value="KDR44090.1"/>
    <property type="molecule type" value="Genomic_DNA"/>
</dbReference>
<protein>
    <submittedName>
        <fullName evidence="1">Uncharacterized protein</fullName>
    </submittedName>
</protein>
<evidence type="ECO:0000313" key="2">
    <source>
        <dbReference type="Proteomes" id="UP000027466"/>
    </source>
</evidence>
<accession>A0A069PU61</accession>
<sequence length="83" mass="9089">MTQYNVLINLGKADLDDYTLLGRTLRKLGFDEMKAAQVGGDFRLMPASYRYSSDVEDMTAVRDKALRSAKSVSAGAVVLVSKV</sequence>
<dbReference type="AlphaFoldDB" id="A0A069PU61"/>